<keyword evidence="2" id="KW-0521">NADP</keyword>
<reference evidence="7" key="1">
    <citation type="submission" date="2025-08" db="UniProtKB">
        <authorList>
            <consortium name="RefSeq"/>
        </authorList>
    </citation>
    <scope>IDENTIFICATION</scope>
</reference>
<dbReference type="GeneID" id="103520577"/>
<keyword evidence="6" id="KW-1185">Reference proteome</keyword>
<dbReference type="InterPro" id="IPR008927">
    <property type="entry name" value="6-PGluconate_DH-like_C_sf"/>
</dbReference>
<evidence type="ECO:0000256" key="3">
    <source>
        <dbReference type="ARBA" id="ARBA00023002"/>
    </source>
</evidence>
<evidence type="ECO:0000313" key="7">
    <source>
        <dbReference type="RefSeq" id="XP_008483900.3"/>
    </source>
</evidence>
<keyword evidence="4" id="KW-0732">Signal</keyword>
<evidence type="ECO:0000256" key="1">
    <source>
        <dbReference type="ARBA" id="ARBA00005525"/>
    </source>
</evidence>
<organism evidence="6 7">
    <name type="scientific">Diaphorina citri</name>
    <name type="common">Asian citrus psyllid</name>
    <dbReference type="NCBI Taxonomy" id="121845"/>
    <lineage>
        <taxon>Eukaryota</taxon>
        <taxon>Metazoa</taxon>
        <taxon>Ecdysozoa</taxon>
        <taxon>Arthropoda</taxon>
        <taxon>Hexapoda</taxon>
        <taxon>Insecta</taxon>
        <taxon>Pterygota</taxon>
        <taxon>Neoptera</taxon>
        <taxon>Paraneoptera</taxon>
        <taxon>Hemiptera</taxon>
        <taxon>Sternorrhyncha</taxon>
        <taxon>Psylloidea</taxon>
        <taxon>Psyllidae</taxon>
        <taxon>Diaphorininae</taxon>
        <taxon>Diaphorina</taxon>
    </lineage>
</organism>
<dbReference type="PANTHER" id="PTHR11645">
    <property type="entry name" value="PYRROLINE-5-CARBOXYLATE REDUCTASE"/>
    <property type="match status" value="1"/>
</dbReference>
<dbReference type="GO" id="GO:0004735">
    <property type="term" value="F:pyrroline-5-carboxylate reductase activity"/>
    <property type="evidence" value="ECO:0007669"/>
    <property type="project" value="TreeGrafter"/>
</dbReference>
<name>A0A1S3DKT3_DIACI</name>
<dbReference type="KEGG" id="dci:103520577"/>
<dbReference type="Gene3D" id="1.10.3730.10">
    <property type="entry name" value="ProC C-terminal domain-like"/>
    <property type="match status" value="1"/>
</dbReference>
<feature type="domain" description="Pyrroline-5-carboxylate reductase dimerisation" evidence="5">
    <location>
        <begin position="9"/>
        <end position="96"/>
    </location>
</feature>
<accession>A0A1S3DKT3</accession>
<proteinExistence type="inferred from homology"/>
<dbReference type="FunFam" id="1.10.3730.10:FF:000001">
    <property type="entry name" value="Pyrroline-5-carboxylate reductase"/>
    <property type="match status" value="1"/>
</dbReference>
<sequence>MTFFKMFQIYLIIEALADGAVRMGIPRDLAYRLAAQTVIGAGTMVLNTQDHPGKLKDDVMSPSGTTAEGVYHLEKAGIRAAINGALEAATEKSKDLSSV</sequence>
<dbReference type="Pfam" id="PF14748">
    <property type="entry name" value="P5CR_dimer"/>
    <property type="match status" value="1"/>
</dbReference>
<dbReference type="PaxDb" id="121845-A0A1S3DKT3"/>
<dbReference type="UniPathway" id="UPA00098">
    <property type="reaction ID" value="UER00361"/>
</dbReference>
<dbReference type="AlphaFoldDB" id="A0A1S3DKT3"/>
<dbReference type="PANTHER" id="PTHR11645:SF62">
    <property type="entry name" value="PYRROLINE-5-CARBOXYLATE REDUCTASE"/>
    <property type="match status" value="1"/>
</dbReference>
<dbReference type="GO" id="GO:0055129">
    <property type="term" value="P:L-proline biosynthetic process"/>
    <property type="evidence" value="ECO:0007669"/>
    <property type="project" value="UniProtKB-UniPathway"/>
</dbReference>
<comment type="similarity">
    <text evidence="1">Belongs to the pyrroline-5-carboxylate reductase family.</text>
</comment>
<evidence type="ECO:0000259" key="5">
    <source>
        <dbReference type="Pfam" id="PF14748"/>
    </source>
</evidence>
<protein>
    <submittedName>
        <fullName evidence="7">Pyrroline-5-carboxylate reductase</fullName>
    </submittedName>
</protein>
<dbReference type="RefSeq" id="XP_008483900.3">
    <property type="nucleotide sequence ID" value="XM_008485678.3"/>
</dbReference>
<dbReference type="Proteomes" id="UP000079169">
    <property type="component" value="Unplaced"/>
</dbReference>
<keyword evidence="3" id="KW-0560">Oxidoreductase</keyword>
<gene>
    <name evidence="7" type="primary">LOC103520577</name>
</gene>
<evidence type="ECO:0000256" key="4">
    <source>
        <dbReference type="SAM" id="SignalP"/>
    </source>
</evidence>
<feature type="signal peptide" evidence="4">
    <location>
        <begin position="1"/>
        <end position="19"/>
    </location>
</feature>
<feature type="chain" id="PRO_5018095897" evidence="4">
    <location>
        <begin position="20"/>
        <end position="99"/>
    </location>
</feature>
<dbReference type="STRING" id="121845.A0A1S3DKT3"/>
<evidence type="ECO:0000256" key="2">
    <source>
        <dbReference type="ARBA" id="ARBA00022857"/>
    </source>
</evidence>
<dbReference type="SUPFAM" id="SSF48179">
    <property type="entry name" value="6-phosphogluconate dehydrogenase C-terminal domain-like"/>
    <property type="match status" value="1"/>
</dbReference>
<evidence type="ECO:0000313" key="6">
    <source>
        <dbReference type="Proteomes" id="UP000079169"/>
    </source>
</evidence>
<dbReference type="InterPro" id="IPR029036">
    <property type="entry name" value="P5CR_dimer"/>
</dbReference>